<accession>A0A5B6X3X6</accession>
<dbReference type="InterPro" id="IPR036691">
    <property type="entry name" value="Endo/exonu/phosph_ase_sf"/>
</dbReference>
<dbReference type="OrthoDB" id="1002282at2759"/>
<evidence type="ECO:0000313" key="2">
    <source>
        <dbReference type="Proteomes" id="UP000325315"/>
    </source>
</evidence>
<dbReference type="PANTHER" id="PTHR33710:SF77">
    <property type="entry name" value="DNASE I-LIKE SUPERFAMILY PROTEIN"/>
    <property type="match status" value="1"/>
</dbReference>
<reference evidence="2" key="1">
    <citation type="journal article" date="2019" name="Plant Biotechnol. J.">
        <title>Genome sequencing of the Australian wild diploid species Gossypium australe highlights disease resistance and delayed gland morphogenesis.</title>
        <authorList>
            <person name="Cai Y."/>
            <person name="Cai X."/>
            <person name="Wang Q."/>
            <person name="Wang P."/>
            <person name="Zhang Y."/>
            <person name="Cai C."/>
            <person name="Xu Y."/>
            <person name="Wang K."/>
            <person name="Zhou Z."/>
            <person name="Wang C."/>
            <person name="Geng S."/>
            <person name="Li B."/>
            <person name="Dong Q."/>
            <person name="Hou Y."/>
            <person name="Wang H."/>
            <person name="Ai P."/>
            <person name="Liu Z."/>
            <person name="Yi F."/>
            <person name="Sun M."/>
            <person name="An G."/>
            <person name="Cheng J."/>
            <person name="Zhang Y."/>
            <person name="Shi Q."/>
            <person name="Xie Y."/>
            <person name="Shi X."/>
            <person name="Chang Y."/>
            <person name="Huang F."/>
            <person name="Chen Y."/>
            <person name="Hong S."/>
            <person name="Mi L."/>
            <person name="Sun Q."/>
            <person name="Zhang L."/>
            <person name="Zhou B."/>
            <person name="Peng R."/>
            <person name="Zhang X."/>
            <person name="Liu F."/>
        </authorList>
    </citation>
    <scope>NUCLEOTIDE SEQUENCE [LARGE SCALE GENOMIC DNA]</scope>
    <source>
        <strain evidence="2">cv. PA1801</strain>
    </source>
</reference>
<keyword evidence="2" id="KW-1185">Reference proteome</keyword>
<sequence>MARLVQSVTRLKKWSQSLLARIVDLGYIGPSFTWQRGNTVERLDRVLANDAWVSDYPHSLVYHLPRIKSDHMPILLKTNPEFRVPRGRPFRFLAGWTST</sequence>
<dbReference type="Gene3D" id="3.60.10.10">
    <property type="entry name" value="Endonuclease/exonuclease/phosphatase"/>
    <property type="match status" value="1"/>
</dbReference>
<dbReference type="Proteomes" id="UP000325315">
    <property type="component" value="Unassembled WGS sequence"/>
</dbReference>
<evidence type="ECO:0000313" key="1">
    <source>
        <dbReference type="EMBL" id="KAA3488941.1"/>
    </source>
</evidence>
<protein>
    <submittedName>
        <fullName evidence="1">(+)-neomenthol dehydrogenase-like</fullName>
    </submittedName>
</protein>
<dbReference type="PANTHER" id="PTHR33710">
    <property type="entry name" value="BNAC02G09200D PROTEIN"/>
    <property type="match status" value="1"/>
</dbReference>
<proteinExistence type="predicted"/>
<gene>
    <name evidence="1" type="ORF">EPI10_032639</name>
</gene>
<dbReference type="AlphaFoldDB" id="A0A5B6X3X6"/>
<organism evidence="1 2">
    <name type="scientific">Gossypium australe</name>
    <dbReference type="NCBI Taxonomy" id="47621"/>
    <lineage>
        <taxon>Eukaryota</taxon>
        <taxon>Viridiplantae</taxon>
        <taxon>Streptophyta</taxon>
        <taxon>Embryophyta</taxon>
        <taxon>Tracheophyta</taxon>
        <taxon>Spermatophyta</taxon>
        <taxon>Magnoliopsida</taxon>
        <taxon>eudicotyledons</taxon>
        <taxon>Gunneridae</taxon>
        <taxon>Pentapetalae</taxon>
        <taxon>rosids</taxon>
        <taxon>malvids</taxon>
        <taxon>Malvales</taxon>
        <taxon>Malvaceae</taxon>
        <taxon>Malvoideae</taxon>
        <taxon>Gossypium</taxon>
    </lineage>
</organism>
<comment type="caution">
    <text evidence="1">The sequence shown here is derived from an EMBL/GenBank/DDBJ whole genome shotgun (WGS) entry which is preliminary data.</text>
</comment>
<dbReference type="SUPFAM" id="SSF56219">
    <property type="entry name" value="DNase I-like"/>
    <property type="match status" value="1"/>
</dbReference>
<name>A0A5B6X3X6_9ROSI</name>
<dbReference type="EMBL" id="SMMG02000001">
    <property type="protein sequence ID" value="KAA3488941.1"/>
    <property type="molecule type" value="Genomic_DNA"/>
</dbReference>